<dbReference type="Gene3D" id="3.40.1160.10">
    <property type="entry name" value="Acetylglutamate kinase-like"/>
    <property type="match status" value="1"/>
</dbReference>
<dbReference type="GO" id="GO:0043744">
    <property type="term" value="F:N2-acetyl-L-aminoadipate kinase activity"/>
    <property type="evidence" value="ECO:0007669"/>
    <property type="project" value="RHEA"/>
</dbReference>
<dbReference type="PANTHER" id="PTHR23342:SF0">
    <property type="entry name" value="N-ACETYLGLUTAMATE SYNTHASE, MITOCHONDRIAL"/>
    <property type="match status" value="1"/>
</dbReference>
<evidence type="ECO:0000256" key="4">
    <source>
        <dbReference type="ARBA" id="ARBA00022679"/>
    </source>
</evidence>
<evidence type="ECO:0000256" key="1">
    <source>
        <dbReference type="ARBA" id="ARBA00022490"/>
    </source>
</evidence>
<evidence type="ECO:0000256" key="2">
    <source>
        <dbReference type="ARBA" id="ARBA00022571"/>
    </source>
</evidence>
<evidence type="ECO:0000256" key="9">
    <source>
        <dbReference type="HAMAP-Rule" id="MF_02082"/>
    </source>
</evidence>
<dbReference type="EC" id="2.7.2.19" evidence="9"/>
<keyword evidence="12" id="KW-1185">Reference proteome</keyword>
<keyword evidence="8 9" id="KW-0457">Lysine biosynthesis</keyword>
<comment type="pathway">
    <text evidence="9">Amino-acid biosynthesis; L-arginine biosynthesis.</text>
</comment>
<feature type="binding site" evidence="9">
    <location>
        <position position="57"/>
    </location>
    <ligand>
        <name>substrate</name>
    </ligand>
</feature>
<dbReference type="PANTHER" id="PTHR23342">
    <property type="entry name" value="N-ACETYLGLUTAMATE SYNTHASE"/>
    <property type="match status" value="1"/>
</dbReference>
<dbReference type="UniPathway" id="UPA00068"/>
<dbReference type="EMBL" id="CP006965">
    <property type="protein sequence ID" value="AHF79903.1"/>
    <property type="molecule type" value="Genomic_DNA"/>
</dbReference>
<dbReference type="InterPro" id="IPR001048">
    <property type="entry name" value="Asp/Glu/Uridylate_kinase"/>
</dbReference>
<dbReference type="GO" id="GO:0005737">
    <property type="term" value="C:cytoplasm"/>
    <property type="evidence" value="ECO:0007669"/>
    <property type="project" value="UniProtKB-SubCell"/>
</dbReference>
<dbReference type="GO" id="GO:0003991">
    <property type="term" value="F:acetylglutamate kinase activity"/>
    <property type="evidence" value="ECO:0007669"/>
    <property type="project" value="TreeGrafter"/>
</dbReference>
<feature type="domain" description="Aspartate/glutamate/uridylate kinase" evidence="10">
    <location>
        <begin position="2"/>
        <end position="232"/>
    </location>
</feature>
<gene>
    <name evidence="9" type="primary">lysZ</name>
    <name evidence="11" type="ORF">TES1_0509</name>
</gene>
<keyword evidence="6 9" id="KW-0418">Kinase</keyword>
<dbReference type="Proteomes" id="UP000019027">
    <property type="component" value="Chromosome"/>
</dbReference>
<dbReference type="EC" id="2.7.2.17" evidence="9"/>
<dbReference type="GO" id="GO:0042450">
    <property type="term" value="P:L-arginine biosynthetic process via ornithine"/>
    <property type="evidence" value="ECO:0007669"/>
    <property type="project" value="UniProtKB-UniRule"/>
</dbReference>
<evidence type="ECO:0000256" key="5">
    <source>
        <dbReference type="ARBA" id="ARBA00022741"/>
    </source>
</evidence>
<keyword evidence="2 9" id="KW-0055">Arginine biosynthesis</keyword>
<evidence type="ECO:0000313" key="11">
    <source>
        <dbReference type="EMBL" id="AHF79903.1"/>
    </source>
</evidence>
<dbReference type="HAMAP" id="MF_02082">
    <property type="entry name" value="LysZ"/>
    <property type="match status" value="1"/>
</dbReference>
<comment type="pathway">
    <text evidence="9">Amino-acid biosynthesis; L-lysine biosynthesis via AAA pathway; L-lysine from L-alpha-aminoadipate (Thermus route): step 2/5.</text>
</comment>
<evidence type="ECO:0000256" key="3">
    <source>
        <dbReference type="ARBA" id="ARBA00022605"/>
    </source>
</evidence>
<evidence type="ECO:0000259" key="10">
    <source>
        <dbReference type="Pfam" id="PF00696"/>
    </source>
</evidence>
<evidence type="ECO:0000256" key="8">
    <source>
        <dbReference type="ARBA" id="ARBA00023154"/>
    </source>
</evidence>
<dbReference type="InterPro" id="IPR004662">
    <property type="entry name" value="AcgluKinase_fam"/>
</dbReference>
<dbReference type="STRING" id="582419.TES1_0509"/>
<keyword evidence="7 9" id="KW-0067">ATP-binding</keyword>
<keyword evidence="3 9" id="KW-0028">Amino-acid biosynthesis</keyword>
<proteinExistence type="inferred from homology"/>
<name>W0I673_9EURY</name>
<sequence length="242" mass="26555">MRVVKIGGAVLDRLEEFDGILEGDIITHGGSDYVDELSKRLGMEVKRLKSPSGVEFRYTPKEVLEIYLMGIMKANKRIVSLLQSRGINAIGLSGLDLGLIKAERKKLIKAVINGKKVAIRDDYSGIIREINVKALKELSKVGVPVIAPIAMSEAYEPLNIDGDKLAHAIALSLKADELVFLTDTAFLADGEIVEKIKVNQMEKFLPFARGGMKRKLLMAKKSVESGVKKVIIQGLNGRTVIE</sequence>
<dbReference type="GO" id="GO:0005524">
    <property type="term" value="F:ATP binding"/>
    <property type="evidence" value="ECO:0007669"/>
    <property type="project" value="UniProtKB-KW"/>
</dbReference>
<keyword evidence="5 9" id="KW-0547">Nucleotide-binding</keyword>
<dbReference type="SUPFAM" id="SSF53633">
    <property type="entry name" value="Carbamate kinase-like"/>
    <property type="match status" value="1"/>
</dbReference>
<reference evidence="11 12" key="1">
    <citation type="journal article" date="2014" name="Int. J. Syst. Evol. Microbiol.">
        <title>Thermococcus paralvinellae sp. nov. and Thermococcus cleftensis sp. nov. of hyperthermophilic heterotrophs from deep-sea hydrothermal vents.</title>
        <authorList>
            <person name="Hensley S.A."/>
            <person name="Jung J.H."/>
            <person name="Park C.S."/>
            <person name="Holden J.F."/>
        </authorList>
    </citation>
    <scope>NUCLEOTIDE SEQUENCE [LARGE SCALE GENOMIC DNA]</scope>
    <source>
        <strain evidence="11 12">ES1</strain>
    </source>
</reference>
<dbReference type="PIRSF" id="PIRSF000728">
    <property type="entry name" value="NAGK"/>
    <property type="match status" value="1"/>
</dbReference>
<evidence type="ECO:0000256" key="7">
    <source>
        <dbReference type="ARBA" id="ARBA00022840"/>
    </source>
</evidence>
<dbReference type="InterPro" id="IPR036393">
    <property type="entry name" value="AceGlu_kinase-like_sf"/>
</dbReference>
<feature type="site" description="Transition state stabilizer" evidence="9">
    <location>
        <position position="5"/>
    </location>
</feature>
<evidence type="ECO:0000256" key="6">
    <source>
        <dbReference type="ARBA" id="ARBA00022777"/>
    </source>
</evidence>
<dbReference type="GO" id="GO:0019878">
    <property type="term" value="P:lysine biosynthetic process via aminoadipic acid"/>
    <property type="evidence" value="ECO:0007669"/>
    <property type="project" value="UniProtKB-UniRule"/>
</dbReference>
<dbReference type="InterPro" id="IPR037529">
    <property type="entry name" value="LysZ"/>
</dbReference>
<accession>W0I673</accession>
<dbReference type="NCBIfam" id="TIGR00761">
    <property type="entry name" value="argB"/>
    <property type="match status" value="1"/>
</dbReference>
<comment type="catalytic activity">
    <reaction evidence="9">
        <text>[amino-group carrier protein]-C-terminal-gamma-(L-glutamyl)-L-glutamate + ATP = [amino-group carrier protein]-C-terminal-gamma-(5-phospho-L-glutamyl)-L-glutamate + ADP</text>
        <dbReference type="Rhea" id="RHEA:52632"/>
        <dbReference type="Rhea" id="RHEA-COMP:13311"/>
        <dbReference type="Rhea" id="RHEA-COMP:13313"/>
        <dbReference type="ChEBI" id="CHEBI:30616"/>
        <dbReference type="ChEBI" id="CHEBI:136714"/>
        <dbReference type="ChEBI" id="CHEBI:136717"/>
        <dbReference type="ChEBI" id="CHEBI:456216"/>
        <dbReference type="EC" id="2.7.2.19"/>
    </reaction>
</comment>
<dbReference type="Pfam" id="PF00696">
    <property type="entry name" value="AA_kinase"/>
    <property type="match status" value="1"/>
</dbReference>
<comment type="catalytic activity">
    <reaction evidence="9">
        <text>[amino-group carrier protein]-C-terminal-N-(1,4-dicarboxybutan-1-yl)-L-glutamine + ATP = [amino-group carrier protein]-C-terminal-N-(1-carboxy-5-phosphooxy-5-oxopentan-1-yl)-L-glutamine + ADP</text>
        <dbReference type="Rhea" id="RHEA:41944"/>
        <dbReference type="Rhea" id="RHEA-COMP:9694"/>
        <dbReference type="Rhea" id="RHEA-COMP:9712"/>
        <dbReference type="ChEBI" id="CHEBI:30616"/>
        <dbReference type="ChEBI" id="CHEBI:78499"/>
        <dbReference type="ChEBI" id="CHEBI:78503"/>
        <dbReference type="ChEBI" id="CHEBI:456216"/>
        <dbReference type="EC" id="2.7.2.17"/>
    </reaction>
</comment>
<dbReference type="RefSeq" id="WP_042679945.1">
    <property type="nucleotide sequence ID" value="NZ_CP006965.1"/>
</dbReference>
<dbReference type="NCBIfam" id="NF010660">
    <property type="entry name" value="PRK14058.1-2"/>
    <property type="match status" value="1"/>
</dbReference>
<dbReference type="GeneID" id="24906111"/>
<dbReference type="UniPathway" id="UPA00033">
    <property type="reaction ID" value="UER00036"/>
</dbReference>
<comment type="subcellular location">
    <subcellularLocation>
        <location evidence="9">Cytoplasm</location>
    </subcellularLocation>
</comment>
<dbReference type="KEGG" id="ths:TES1_0509"/>
<dbReference type="NCBIfam" id="NF010662">
    <property type="entry name" value="PRK14058.1-4"/>
    <property type="match status" value="1"/>
</dbReference>
<keyword evidence="4 9" id="KW-0808">Transferase</keyword>
<dbReference type="AlphaFoldDB" id="W0I673"/>
<comment type="function">
    <text evidence="9">Involved in both the arginine and lysine biosynthetic pathways. Phosphorylates the LysW-bound precursors glutamate (for arginine biosynthesis), respectively alpha-aminoadipate (for lysine biosynthesis).</text>
</comment>
<feature type="site" description="Transition state stabilizer" evidence="9">
    <location>
        <position position="215"/>
    </location>
</feature>
<evidence type="ECO:0000313" key="12">
    <source>
        <dbReference type="Proteomes" id="UP000019027"/>
    </source>
</evidence>
<organism evidence="11 12">
    <name type="scientific">Thermococcus paralvinellae</name>
    <dbReference type="NCBI Taxonomy" id="582419"/>
    <lineage>
        <taxon>Archaea</taxon>
        <taxon>Methanobacteriati</taxon>
        <taxon>Methanobacteriota</taxon>
        <taxon>Thermococci</taxon>
        <taxon>Thermococcales</taxon>
        <taxon>Thermococcaceae</taxon>
        <taxon>Thermococcus</taxon>
    </lineage>
</organism>
<dbReference type="OrthoDB" id="6816at2157"/>
<comment type="caution">
    <text evidence="9">Lacks conserved residue(s) required for the propagation of feature annotation.</text>
</comment>
<comment type="similarity">
    <text evidence="9">Belongs to the acetylglutamate kinase family. LysZ subfamily.</text>
</comment>
<dbReference type="HOGENOM" id="CLU_053680_2_0_2"/>
<feature type="binding site" evidence="9">
    <location>
        <position position="159"/>
    </location>
    <ligand>
        <name>substrate</name>
    </ligand>
</feature>
<protein>
    <recommendedName>
        <fullName evidence="9">Putative [LysW]-aminoadipate/[LysW]-glutamate kinase</fullName>
        <ecNumber evidence="9">2.7.2.17</ecNumber>
        <ecNumber evidence="9">2.7.2.19</ecNumber>
    </recommendedName>
</protein>
<keyword evidence="1 9" id="KW-0963">Cytoplasm</keyword>